<dbReference type="NCBIfam" id="TIGR00629">
    <property type="entry name" value="uvde"/>
    <property type="match status" value="1"/>
</dbReference>
<evidence type="ECO:0000256" key="5">
    <source>
        <dbReference type="ARBA" id="ARBA00022801"/>
    </source>
</evidence>
<protein>
    <submittedName>
        <fullName evidence="8">UV-damage endonuclease</fullName>
    </submittedName>
</protein>
<keyword evidence="9" id="KW-1185">Reference proteome</keyword>
<evidence type="ECO:0000256" key="4">
    <source>
        <dbReference type="ARBA" id="ARBA00022769"/>
    </source>
</evidence>
<name>A0A1M6R2R1_9FIRM</name>
<accession>A0A1M6R2R1</accession>
<organism evidence="8 9">
    <name type="scientific">Anaerobranca californiensis DSM 14826</name>
    <dbReference type="NCBI Taxonomy" id="1120989"/>
    <lineage>
        <taxon>Bacteria</taxon>
        <taxon>Bacillati</taxon>
        <taxon>Bacillota</taxon>
        <taxon>Clostridia</taxon>
        <taxon>Eubacteriales</taxon>
        <taxon>Proteinivoracaceae</taxon>
        <taxon>Anaerobranca</taxon>
    </lineage>
</organism>
<evidence type="ECO:0000256" key="3">
    <source>
        <dbReference type="ARBA" id="ARBA00022763"/>
    </source>
</evidence>
<dbReference type="SUPFAM" id="SSF51658">
    <property type="entry name" value="Xylose isomerase-like"/>
    <property type="match status" value="1"/>
</dbReference>
<keyword evidence="2 8" id="KW-0255">Endonuclease</keyword>
<reference evidence="9" key="1">
    <citation type="submission" date="2016-11" db="EMBL/GenBank/DDBJ databases">
        <authorList>
            <person name="Varghese N."/>
            <person name="Submissions S."/>
        </authorList>
    </citation>
    <scope>NUCLEOTIDE SEQUENCE [LARGE SCALE GENOMIC DNA]</scope>
    <source>
        <strain evidence="9">DSM 14826</strain>
    </source>
</reference>
<evidence type="ECO:0000313" key="9">
    <source>
        <dbReference type="Proteomes" id="UP000243547"/>
    </source>
</evidence>
<dbReference type="InterPro" id="IPR036237">
    <property type="entry name" value="Xyl_isomerase-like_sf"/>
</dbReference>
<gene>
    <name evidence="8" type="ORF">SAMN02745227_01932</name>
</gene>
<dbReference type="InterPro" id="IPR004601">
    <property type="entry name" value="UvdE"/>
</dbReference>
<dbReference type="Gene3D" id="3.20.20.150">
    <property type="entry name" value="Divalent-metal-dependent TIM barrel enzymes"/>
    <property type="match status" value="1"/>
</dbReference>
<evidence type="ECO:0000259" key="7">
    <source>
        <dbReference type="Pfam" id="PF08349"/>
    </source>
</evidence>
<dbReference type="PANTHER" id="PTHR31290:SF5">
    <property type="entry name" value="UV-DAMAGE ENDONUCLEASE"/>
    <property type="match status" value="1"/>
</dbReference>
<sequence length="416" mass="48396">MAIGYACISLGIKESLKNCVLKNATERKLLEIIEHNLDLLEKQIEYNIENNIRLFRISSDIIPFGSHKVNELKWWEIFKGRLEKIGERVNNNNIRVSMHPGQYTVLNSPRKEVVENAVRDLEYHCRFLDSLKVDKTCKVILHIGGIYGDKKIALKRFAQNYGQLDSNIKRRLVIENDEKSFNIKEVLDLGESFKIPVVFDNLHHAINKLEGEEGDLYWIEKAGVTWKDSDGKQKIHYSQQKIGGKIGSHSDTIHVQEFLDFYREIGGENLDIMLEVKDKDLSAIKCINCIEKASITKLEKEWAKYKCLVLEKSAKIYKDIRTLLKDKENPKPLIFYNYIDTTFKLPEDKGAATNALEHVWGYFKDKATVKEKENFFLLLNGYSTGKIALKKVKNYLLSLSKKYKEDYLLQSYYYIY</sequence>
<evidence type="ECO:0000256" key="2">
    <source>
        <dbReference type="ARBA" id="ARBA00022759"/>
    </source>
</evidence>
<dbReference type="Pfam" id="PF08349">
    <property type="entry name" value="DUF1722"/>
    <property type="match status" value="1"/>
</dbReference>
<proteinExistence type="predicted"/>
<dbReference type="InterPro" id="IPR013560">
    <property type="entry name" value="DUF1722"/>
</dbReference>
<dbReference type="GO" id="GO:0004519">
    <property type="term" value="F:endonuclease activity"/>
    <property type="evidence" value="ECO:0007669"/>
    <property type="project" value="UniProtKB-KW"/>
</dbReference>
<evidence type="ECO:0000313" key="8">
    <source>
        <dbReference type="EMBL" id="SHK26732.1"/>
    </source>
</evidence>
<dbReference type="Proteomes" id="UP000243547">
    <property type="component" value="Unassembled WGS sequence"/>
</dbReference>
<keyword evidence="4" id="KW-0228">DNA excision</keyword>
<keyword evidence="6" id="KW-0234">DNA repair</keyword>
<keyword evidence="1" id="KW-0540">Nuclease</keyword>
<evidence type="ECO:0000256" key="6">
    <source>
        <dbReference type="ARBA" id="ARBA00023204"/>
    </source>
</evidence>
<dbReference type="OrthoDB" id="9782576at2"/>
<dbReference type="GO" id="GO:0016787">
    <property type="term" value="F:hydrolase activity"/>
    <property type="evidence" value="ECO:0007669"/>
    <property type="project" value="UniProtKB-KW"/>
</dbReference>
<dbReference type="PANTHER" id="PTHR31290">
    <property type="entry name" value="UV-DAMAGE ENDONUCLEASE"/>
    <property type="match status" value="1"/>
</dbReference>
<evidence type="ECO:0000256" key="1">
    <source>
        <dbReference type="ARBA" id="ARBA00022722"/>
    </source>
</evidence>
<dbReference type="GO" id="GO:0006289">
    <property type="term" value="P:nucleotide-excision repair"/>
    <property type="evidence" value="ECO:0007669"/>
    <property type="project" value="InterPro"/>
</dbReference>
<keyword evidence="3" id="KW-0227">DNA damage</keyword>
<dbReference type="AlphaFoldDB" id="A0A1M6R2R1"/>
<keyword evidence="5" id="KW-0378">Hydrolase</keyword>
<dbReference type="GO" id="GO:0009411">
    <property type="term" value="P:response to UV"/>
    <property type="evidence" value="ECO:0007669"/>
    <property type="project" value="InterPro"/>
</dbReference>
<dbReference type="Pfam" id="PF03851">
    <property type="entry name" value="UvdE"/>
    <property type="match status" value="1"/>
</dbReference>
<dbReference type="STRING" id="1120989.SAMN02745227_01932"/>
<dbReference type="RefSeq" id="WP_072908311.1">
    <property type="nucleotide sequence ID" value="NZ_FRAI01000026.1"/>
</dbReference>
<feature type="domain" description="DUF1722" evidence="7">
    <location>
        <begin position="306"/>
        <end position="413"/>
    </location>
</feature>
<dbReference type="EMBL" id="FRAI01000026">
    <property type="protein sequence ID" value="SHK26732.1"/>
    <property type="molecule type" value="Genomic_DNA"/>
</dbReference>